<gene>
    <name evidence="2" type="ORF">Vau01_044960</name>
</gene>
<protein>
    <submittedName>
        <fullName evidence="2">SAM-dependent methyltransferase</fullName>
    </submittedName>
</protein>
<dbReference type="CDD" id="cd02440">
    <property type="entry name" value="AdoMet_MTases"/>
    <property type="match status" value="1"/>
</dbReference>
<dbReference type="PANTHER" id="PTHR43591">
    <property type="entry name" value="METHYLTRANSFERASE"/>
    <property type="match status" value="1"/>
</dbReference>
<dbReference type="GO" id="GO:0032259">
    <property type="term" value="P:methylation"/>
    <property type="evidence" value="ECO:0007669"/>
    <property type="project" value="UniProtKB-KW"/>
</dbReference>
<proteinExistence type="predicted"/>
<dbReference type="Gene3D" id="3.40.50.150">
    <property type="entry name" value="Vaccinia Virus protein VP39"/>
    <property type="match status" value="1"/>
</dbReference>
<dbReference type="InterPro" id="IPR029063">
    <property type="entry name" value="SAM-dependent_MTases_sf"/>
</dbReference>
<reference evidence="2" key="1">
    <citation type="submission" date="2021-01" db="EMBL/GenBank/DDBJ databases">
        <title>Whole genome shotgun sequence of Virgisporangium aurantiacum NBRC 16421.</title>
        <authorList>
            <person name="Komaki H."/>
            <person name="Tamura T."/>
        </authorList>
    </citation>
    <scope>NUCLEOTIDE SEQUENCE</scope>
    <source>
        <strain evidence="2">NBRC 16421</strain>
    </source>
</reference>
<dbReference type="Proteomes" id="UP000612585">
    <property type="component" value="Unassembled WGS sequence"/>
</dbReference>
<feature type="domain" description="Methyltransferase" evidence="1">
    <location>
        <begin position="42"/>
        <end position="136"/>
    </location>
</feature>
<dbReference type="RefSeq" id="WP_203995976.1">
    <property type="nucleotide sequence ID" value="NZ_BOPG01000027.1"/>
</dbReference>
<dbReference type="InterPro" id="IPR041698">
    <property type="entry name" value="Methyltransf_25"/>
</dbReference>
<dbReference type="GO" id="GO:0008168">
    <property type="term" value="F:methyltransferase activity"/>
    <property type="evidence" value="ECO:0007669"/>
    <property type="project" value="UniProtKB-KW"/>
</dbReference>
<dbReference type="SUPFAM" id="SSF53335">
    <property type="entry name" value="S-adenosyl-L-methionine-dependent methyltransferases"/>
    <property type="match status" value="1"/>
</dbReference>
<keyword evidence="2" id="KW-0489">Methyltransferase</keyword>
<sequence length="251" mass="28301">MTEYDQFADEYDQTFQLAPWRTHIEAYSLLKRVGDVRDRAWLDVACGTGPYARALRQRGARQVVGVDLSAEMLRVARLAEERTPLGIEYHQHDVATMPRLGEFDGAIGSHLLHYAPDAARLRGMCDSVADNLVPGGRFVTFQLNPDLARRPDYYLPYGAEISLDSSRTLTDGDALTFRINVPGFRSPEVTVYHWTRARLDETLGAAGFERIRWSAPELSPEAAQGPDPQQWRDFLDRPLCMVIECVRSTAT</sequence>
<evidence type="ECO:0000259" key="1">
    <source>
        <dbReference type="Pfam" id="PF13649"/>
    </source>
</evidence>
<organism evidence="2 3">
    <name type="scientific">Virgisporangium aurantiacum</name>
    <dbReference type="NCBI Taxonomy" id="175570"/>
    <lineage>
        <taxon>Bacteria</taxon>
        <taxon>Bacillati</taxon>
        <taxon>Actinomycetota</taxon>
        <taxon>Actinomycetes</taxon>
        <taxon>Micromonosporales</taxon>
        <taxon>Micromonosporaceae</taxon>
        <taxon>Virgisporangium</taxon>
    </lineage>
</organism>
<name>A0A8J4DZQ2_9ACTN</name>
<evidence type="ECO:0000313" key="3">
    <source>
        <dbReference type="Proteomes" id="UP000612585"/>
    </source>
</evidence>
<keyword evidence="2" id="KW-0808">Transferase</keyword>
<dbReference type="EMBL" id="BOPG01000027">
    <property type="protein sequence ID" value="GIJ56980.1"/>
    <property type="molecule type" value="Genomic_DNA"/>
</dbReference>
<accession>A0A8J4DZQ2</accession>
<dbReference type="Pfam" id="PF13649">
    <property type="entry name" value="Methyltransf_25"/>
    <property type="match status" value="1"/>
</dbReference>
<dbReference type="AlphaFoldDB" id="A0A8J4DZQ2"/>
<comment type="caution">
    <text evidence="2">The sequence shown here is derived from an EMBL/GenBank/DDBJ whole genome shotgun (WGS) entry which is preliminary data.</text>
</comment>
<dbReference type="PANTHER" id="PTHR43591:SF110">
    <property type="entry name" value="RHODANESE DOMAIN-CONTAINING PROTEIN"/>
    <property type="match status" value="1"/>
</dbReference>
<evidence type="ECO:0000313" key="2">
    <source>
        <dbReference type="EMBL" id="GIJ56980.1"/>
    </source>
</evidence>
<keyword evidence="3" id="KW-1185">Reference proteome</keyword>